<evidence type="ECO:0000256" key="3">
    <source>
        <dbReference type="ARBA" id="ARBA00022692"/>
    </source>
</evidence>
<feature type="transmembrane region" description="Helical" evidence="8">
    <location>
        <begin position="834"/>
        <end position="856"/>
    </location>
</feature>
<comment type="caution">
    <text evidence="10">The sequence shown here is derived from an EMBL/GenBank/DDBJ whole genome shotgun (WGS) entry which is preliminary data.</text>
</comment>
<dbReference type="Pfam" id="PF02687">
    <property type="entry name" value="FtsX"/>
    <property type="match status" value="2"/>
</dbReference>
<feature type="transmembrane region" description="Helical" evidence="8">
    <location>
        <begin position="306"/>
        <end position="327"/>
    </location>
</feature>
<name>A0ABQ2ZR36_9ACTN</name>
<feature type="transmembrane region" description="Helical" evidence="8">
    <location>
        <begin position="354"/>
        <end position="377"/>
    </location>
</feature>
<feature type="transmembrane region" description="Helical" evidence="8">
    <location>
        <begin position="65"/>
        <end position="88"/>
    </location>
</feature>
<feature type="region of interest" description="Disordered" evidence="7">
    <location>
        <begin position="1"/>
        <end position="49"/>
    </location>
</feature>
<evidence type="ECO:0000256" key="7">
    <source>
        <dbReference type="SAM" id="MobiDB-lite"/>
    </source>
</evidence>
<feature type="domain" description="ABC3 transporter permease C-terminal" evidence="9">
    <location>
        <begin position="305"/>
        <end position="426"/>
    </location>
</feature>
<evidence type="ECO:0000256" key="8">
    <source>
        <dbReference type="SAM" id="Phobius"/>
    </source>
</evidence>
<evidence type="ECO:0000256" key="5">
    <source>
        <dbReference type="ARBA" id="ARBA00023136"/>
    </source>
</evidence>
<reference evidence="11" key="1">
    <citation type="journal article" date="2019" name="Int. J. Syst. Evol. Microbiol.">
        <title>The Global Catalogue of Microorganisms (GCM) 10K type strain sequencing project: providing services to taxonomists for standard genome sequencing and annotation.</title>
        <authorList>
            <consortium name="The Broad Institute Genomics Platform"/>
            <consortium name="The Broad Institute Genome Sequencing Center for Infectious Disease"/>
            <person name="Wu L."/>
            <person name="Ma J."/>
        </authorList>
    </citation>
    <scope>NUCLEOTIDE SEQUENCE [LARGE SCALE GENOMIC DNA]</scope>
    <source>
        <strain evidence="11">JCM 4594</strain>
    </source>
</reference>
<evidence type="ECO:0000259" key="9">
    <source>
        <dbReference type="Pfam" id="PF02687"/>
    </source>
</evidence>
<feature type="domain" description="ABC3 transporter permease C-terminal" evidence="9">
    <location>
        <begin position="750"/>
        <end position="859"/>
    </location>
</feature>
<evidence type="ECO:0000256" key="4">
    <source>
        <dbReference type="ARBA" id="ARBA00022989"/>
    </source>
</evidence>
<dbReference type="EMBL" id="BMUU01000002">
    <property type="protein sequence ID" value="GGY22736.1"/>
    <property type="molecule type" value="Genomic_DNA"/>
</dbReference>
<evidence type="ECO:0000256" key="1">
    <source>
        <dbReference type="ARBA" id="ARBA00004651"/>
    </source>
</evidence>
<keyword evidence="2" id="KW-1003">Cell membrane</keyword>
<dbReference type="InterPro" id="IPR050250">
    <property type="entry name" value="Macrolide_Exporter_MacB"/>
</dbReference>
<organism evidence="10 11">
    <name type="scientific">Streptomyces xanthochromogenes</name>
    <dbReference type="NCBI Taxonomy" id="67384"/>
    <lineage>
        <taxon>Bacteria</taxon>
        <taxon>Bacillati</taxon>
        <taxon>Actinomycetota</taxon>
        <taxon>Actinomycetes</taxon>
        <taxon>Kitasatosporales</taxon>
        <taxon>Streptomycetaceae</taxon>
        <taxon>Streptomyces</taxon>
    </lineage>
</organism>
<dbReference type="PANTHER" id="PTHR30572:SF4">
    <property type="entry name" value="ABC TRANSPORTER PERMEASE YTRF"/>
    <property type="match status" value="1"/>
</dbReference>
<feature type="transmembrane region" description="Helical" evidence="8">
    <location>
        <begin position="525"/>
        <end position="545"/>
    </location>
</feature>
<evidence type="ECO:0000313" key="10">
    <source>
        <dbReference type="EMBL" id="GGY22736.1"/>
    </source>
</evidence>
<comment type="subcellular location">
    <subcellularLocation>
        <location evidence="1">Cell membrane</location>
        <topology evidence="1">Multi-pass membrane protein</topology>
    </subcellularLocation>
</comment>
<feature type="transmembrane region" description="Helical" evidence="8">
    <location>
        <begin position="442"/>
        <end position="463"/>
    </location>
</feature>
<evidence type="ECO:0000256" key="2">
    <source>
        <dbReference type="ARBA" id="ARBA00022475"/>
    </source>
</evidence>
<proteinExistence type="inferred from homology"/>
<feature type="compositionally biased region" description="Polar residues" evidence="7">
    <location>
        <begin position="173"/>
        <end position="188"/>
    </location>
</feature>
<keyword evidence="5 8" id="KW-0472">Membrane</keyword>
<evidence type="ECO:0000256" key="6">
    <source>
        <dbReference type="ARBA" id="ARBA00038076"/>
    </source>
</evidence>
<feature type="transmembrane region" description="Helical" evidence="8">
    <location>
        <begin position="397"/>
        <end position="418"/>
    </location>
</feature>
<gene>
    <name evidence="10" type="ORF">GCM10010326_15160</name>
</gene>
<comment type="similarity">
    <text evidence="6">Belongs to the ABC-4 integral membrane protein family.</text>
</comment>
<evidence type="ECO:0000313" key="11">
    <source>
        <dbReference type="Proteomes" id="UP000600946"/>
    </source>
</evidence>
<protein>
    <submittedName>
        <fullName evidence="10">ABC transporter permease</fullName>
    </submittedName>
</protein>
<dbReference type="InterPro" id="IPR003838">
    <property type="entry name" value="ABC3_permease_C"/>
</dbReference>
<sequence length="861" mass="86502">MPQHRFGQGRGELREQPRTTRTRRQSARNSGDEAPSLPTSPHSAGAPMHAPNGLARAALRFRPSAFAGTFVALLMAAMIVSACGLLLATGITASVPPQRYAAAPVVAAADQSLHYTIGSGEDRDEESLPLPDRARLDDSLVAKAASAPGAATAIADLALPVRTAENGPVTAHNWASTTFTGTKPSSGTAPRPGEVVTTTGPVGERIVLDTPGGRREFRISGTAGGPGGNDIWLDDADARALSGHPGKVDAIAVLPRPGTSTATLAAQVKQALGGRAQVRTGDDRSTVEDSGIAQAKEVLTGLGGSFGGVAAMVAVFTAAGTVALSVGQRRREYALLRAIGATPRQIRRTIATEALLVAPLAGALGCLPGVALATWWFGQLRDKGAIPPTVDLAVTPLPLLVAVAATVLTALCAGAAAARRPSKIKPGQALAESAAERLRPGWIRTALGAGALAGGCACAGLAASETGEDAANAALGVVMLFMVAVALLGPLLARACAAVLGLPLRAAGAAGSLAAANTRTNARRLASAITPIVLAMAFSSVLVFLHTSEERAIEDQQRAGITANHVVTDPAGLPSDAVARAAATPGVETAVGLTRTSVLVPNGGSGQTPHEASAQGVTGTGADLAEVQDPGVRAGTLTALGPGAAAIDASLAAAAHVRPGDRLPLLLPDGTKAAPKVVATYDRGLGLAQVTLSQADLSAHLTAPGPTVLLTRASPAAAAGLAALGHVTDAAGYATAQSTDREVNAWANAVMAAVLGGFAAVAAVNTLVMTVLDRRRELGTLRLIGTTRRQVLGMIRWEALLVVAAGVVIGSAIALATLVPMANGLTGRAPYVPPLLYGSFAGGVLILALAATSLPARAALR</sequence>
<dbReference type="Proteomes" id="UP000600946">
    <property type="component" value="Unassembled WGS sequence"/>
</dbReference>
<feature type="transmembrane region" description="Helical" evidence="8">
    <location>
        <begin position="475"/>
        <end position="504"/>
    </location>
</feature>
<keyword evidence="3 8" id="KW-0812">Transmembrane</keyword>
<keyword evidence="4 8" id="KW-1133">Transmembrane helix</keyword>
<feature type="region of interest" description="Disordered" evidence="7">
    <location>
        <begin position="172"/>
        <end position="198"/>
    </location>
</feature>
<dbReference type="PANTHER" id="PTHR30572">
    <property type="entry name" value="MEMBRANE COMPONENT OF TRANSPORTER-RELATED"/>
    <property type="match status" value="1"/>
</dbReference>
<feature type="transmembrane region" description="Helical" evidence="8">
    <location>
        <begin position="799"/>
        <end position="822"/>
    </location>
</feature>
<keyword evidence="11" id="KW-1185">Reference proteome</keyword>
<accession>A0ABQ2ZR36</accession>
<feature type="transmembrane region" description="Helical" evidence="8">
    <location>
        <begin position="745"/>
        <end position="772"/>
    </location>
</feature>